<sequence>MHVEKGGKIGRDNNGNLPLNPPRFMPNSSTSSLTRVSDPSKLHKPDLESTGSMGSNQSQQADVYDTSEKGTPGMNDVGQQVPPSQRPPDQAIDPSSFPDGGLEAWSVVVGSFCALFVSFGWINCIGIFQDYYQEHMLSQYSPSTVAWIPSLESFMMFAVAPICGKLFDNYGPRNLLLIGSFLHVFGLMMASLSTKYYQFVLAQGICSPIGSGAIFYPTSNSVSTWFLKRRALALGIMAAGSSLGGVIMPIMVERLIPRVGFAWAMRACAFLILGLCIVANLLIKSRIPPHPKPFKIMEFLAPFREAPFSLLTTACFFFFFGLFLPFAFIMVHARRFGMSNHLANYLVPILNASSIFGRTIPGYWADRYGRFNVMIVTSAFSAIITLALWLPATSNAPILVYAVLYGFSSGAFVSLAPALVAQISDVRKIGVRTGTMFATVSIGALTGNPIGGALIPDHSHSSLWKMQLFGGMTMAAGAVFFILARVKVTGWTLWKKF</sequence>
<evidence type="ECO:0000256" key="8">
    <source>
        <dbReference type="SAM" id="Phobius"/>
    </source>
</evidence>
<evidence type="ECO:0000313" key="10">
    <source>
        <dbReference type="EMBL" id="PGH26608.1"/>
    </source>
</evidence>
<proteinExistence type="inferred from homology"/>
<dbReference type="PANTHER" id="PTHR11360">
    <property type="entry name" value="MONOCARBOXYLATE TRANSPORTER"/>
    <property type="match status" value="1"/>
</dbReference>
<feature type="transmembrane region" description="Helical" evidence="8">
    <location>
        <begin position="231"/>
        <end position="251"/>
    </location>
</feature>
<evidence type="ECO:0000256" key="5">
    <source>
        <dbReference type="ARBA" id="ARBA00022989"/>
    </source>
</evidence>
<dbReference type="SUPFAM" id="SSF103473">
    <property type="entry name" value="MFS general substrate transporter"/>
    <property type="match status" value="1"/>
</dbReference>
<feature type="compositionally biased region" description="Polar residues" evidence="7">
    <location>
        <begin position="49"/>
        <end position="61"/>
    </location>
</feature>
<feature type="domain" description="Major facilitator superfamily (MFS) profile" evidence="9">
    <location>
        <begin position="307"/>
        <end position="497"/>
    </location>
</feature>
<comment type="caution">
    <text evidence="10">The sequence shown here is derived from an EMBL/GenBank/DDBJ whole genome shotgun (WGS) entry which is preliminary data.</text>
</comment>
<dbReference type="InterPro" id="IPR050327">
    <property type="entry name" value="Proton-linked_MCT"/>
</dbReference>
<keyword evidence="3" id="KW-0813">Transport</keyword>
<comment type="subcellular location">
    <subcellularLocation>
        <location evidence="1">Membrane</location>
        <topology evidence="1">Multi-pass membrane protein</topology>
    </subcellularLocation>
</comment>
<dbReference type="EMBL" id="PDNA01000015">
    <property type="protein sequence ID" value="PGH26608.1"/>
    <property type="molecule type" value="Genomic_DNA"/>
</dbReference>
<evidence type="ECO:0000256" key="7">
    <source>
        <dbReference type="SAM" id="MobiDB-lite"/>
    </source>
</evidence>
<feature type="transmembrane region" description="Helical" evidence="8">
    <location>
        <begin position="175"/>
        <end position="193"/>
    </location>
</feature>
<evidence type="ECO:0000256" key="1">
    <source>
        <dbReference type="ARBA" id="ARBA00004141"/>
    </source>
</evidence>
<feature type="transmembrane region" description="Helical" evidence="8">
    <location>
        <begin position="263"/>
        <end position="283"/>
    </location>
</feature>
<dbReference type="InterPro" id="IPR011701">
    <property type="entry name" value="MFS"/>
</dbReference>
<evidence type="ECO:0000256" key="2">
    <source>
        <dbReference type="ARBA" id="ARBA00006727"/>
    </source>
</evidence>
<feature type="region of interest" description="Disordered" evidence="7">
    <location>
        <begin position="1"/>
        <end position="95"/>
    </location>
</feature>
<comment type="similarity">
    <text evidence="2">Belongs to the major facilitator superfamily. Monocarboxylate porter (TC 2.A.1.13) family.</text>
</comment>
<feature type="transmembrane region" description="Helical" evidence="8">
    <location>
        <begin position="308"/>
        <end position="333"/>
    </location>
</feature>
<name>A0A2B7Z0E7_POLH7</name>
<dbReference type="CDD" id="cd17352">
    <property type="entry name" value="MFS_MCT_SLC16"/>
    <property type="match status" value="1"/>
</dbReference>
<dbReference type="Proteomes" id="UP000224634">
    <property type="component" value="Unassembled WGS sequence"/>
</dbReference>
<evidence type="ECO:0000256" key="6">
    <source>
        <dbReference type="ARBA" id="ARBA00023136"/>
    </source>
</evidence>
<feature type="compositionally biased region" description="Polar residues" evidence="7">
    <location>
        <begin position="26"/>
        <end position="37"/>
    </location>
</feature>
<feature type="transmembrane region" description="Helical" evidence="8">
    <location>
        <begin position="398"/>
        <end position="421"/>
    </location>
</feature>
<dbReference type="InterPro" id="IPR020846">
    <property type="entry name" value="MFS_dom"/>
</dbReference>
<accession>A0A2B7Z0E7</accession>
<feature type="transmembrane region" description="Helical" evidence="8">
    <location>
        <begin position="140"/>
        <end position="163"/>
    </location>
</feature>
<feature type="transmembrane region" description="Helical" evidence="8">
    <location>
        <begin position="433"/>
        <end position="455"/>
    </location>
</feature>
<dbReference type="PANTHER" id="PTHR11360:SF224">
    <property type="entry name" value="MAJOR FACILITATOR SUPERFAMILY (MFS) PROFILE DOMAIN-CONTAINING PROTEIN-RELATED"/>
    <property type="match status" value="1"/>
</dbReference>
<keyword evidence="5 8" id="KW-1133">Transmembrane helix</keyword>
<dbReference type="AlphaFoldDB" id="A0A2B7Z0E7"/>
<organism evidence="10 11">
    <name type="scientific">Polytolypa hystricis (strain UAMH7299)</name>
    <dbReference type="NCBI Taxonomy" id="1447883"/>
    <lineage>
        <taxon>Eukaryota</taxon>
        <taxon>Fungi</taxon>
        <taxon>Dikarya</taxon>
        <taxon>Ascomycota</taxon>
        <taxon>Pezizomycotina</taxon>
        <taxon>Eurotiomycetes</taxon>
        <taxon>Eurotiomycetidae</taxon>
        <taxon>Onygenales</taxon>
        <taxon>Onygenales incertae sedis</taxon>
        <taxon>Polytolypa</taxon>
    </lineage>
</organism>
<evidence type="ECO:0000259" key="9">
    <source>
        <dbReference type="PROSITE" id="PS50850"/>
    </source>
</evidence>
<evidence type="ECO:0000256" key="3">
    <source>
        <dbReference type="ARBA" id="ARBA00022448"/>
    </source>
</evidence>
<feature type="transmembrane region" description="Helical" evidence="8">
    <location>
        <begin position="345"/>
        <end position="364"/>
    </location>
</feature>
<feature type="compositionally biased region" description="Basic and acidic residues" evidence="7">
    <location>
        <begin position="38"/>
        <end position="47"/>
    </location>
</feature>
<keyword evidence="6 8" id="KW-0472">Membrane</keyword>
<dbReference type="GO" id="GO:0022857">
    <property type="term" value="F:transmembrane transporter activity"/>
    <property type="evidence" value="ECO:0007669"/>
    <property type="project" value="InterPro"/>
</dbReference>
<feature type="transmembrane region" description="Helical" evidence="8">
    <location>
        <begin position="467"/>
        <end position="486"/>
    </location>
</feature>
<dbReference type="PROSITE" id="PS50850">
    <property type="entry name" value="MFS"/>
    <property type="match status" value="1"/>
</dbReference>
<evidence type="ECO:0000256" key="4">
    <source>
        <dbReference type="ARBA" id="ARBA00022692"/>
    </source>
</evidence>
<feature type="compositionally biased region" description="Basic and acidic residues" evidence="7">
    <location>
        <begin position="1"/>
        <end position="11"/>
    </location>
</feature>
<protein>
    <recommendedName>
        <fullName evidence="9">Major facilitator superfamily (MFS) profile domain-containing protein</fullName>
    </recommendedName>
</protein>
<dbReference type="Pfam" id="PF07690">
    <property type="entry name" value="MFS_1"/>
    <property type="match status" value="1"/>
</dbReference>
<dbReference type="Gene3D" id="1.20.1250.20">
    <property type="entry name" value="MFS general substrate transporter like domains"/>
    <property type="match status" value="2"/>
</dbReference>
<gene>
    <name evidence="10" type="ORF">AJ80_01737</name>
</gene>
<evidence type="ECO:0000313" key="11">
    <source>
        <dbReference type="Proteomes" id="UP000224634"/>
    </source>
</evidence>
<keyword evidence="11" id="KW-1185">Reference proteome</keyword>
<reference evidence="10 11" key="1">
    <citation type="submission" date="2017-10" db="EMBL/GenBank/DDBJ databases">
        <title>Comparative genomics in systemic dimorphic fungi from Ajellomycetaceae.</title>
        <authorList>
            <person name="Munoz J.F."/>
            <person name="Mcewen J.G."/>
            <person name="Clay O.K."/>
            <person name="Cuomo C.A."/>
        </authorList>
    </citation>
    <scope>NUCLEOTIDE SEQUENCE [LARGE SCALE GENOMIC DNA]</scope>
    <source>
        <strain evidence="10 11">UAMH7299</strain>
    </source>
</reference>
<dbReference type="OrthoDB" id="5667at2759"/>
<dbReference type="InterPro" id="IPR036259">
    <property type="entry name" value="MFS_trans_sf"/>
</dbReference>
<keyword evidence="4 8" id="KW-0812">Transmembrane</keyword>
<feature type="transmembrane region" description="Helical" evidence="8">
    <location>
        <begin position="104"/>
        <end position="128"/>
    </location>
</feature>
<feature type="transmembrane region" description="Helical" evidence="8">
    <location>
        <begin position="199"/>
        <end position="219"/>
    </location>
</feature>
<dbReference type="GO" id="GO:0016020">
    <property type="term" value="C:membrane"/>
    <property type="evidence" value="ECO:0007669"/>
    <property type="project" value="UniProtKB-SubCell"/>
</dbReference>
<feature type="transmembrane region" description="Helical" evidence="8">
    <location>
        <begin position="371"/>
        <end position="392"/>
    </location>
</feature>